<proteinExistence type="predicted"/>
<dbReference type="AlphaFoldDB" id="A0AAE8LZA6"/>
<dbReference type="Proteomes" id="UP001187734">
    <property type="component" value="Unassembled WGS sequence"/>
</dbReference>
<evidence type="ECO:0000313" key="2">
    <source>
        <dbReference type="Proteomes" id="UP001187734"/>
    </source>
</evidence>
<evidence type="ECO:0000313" key="1">
    <source>
        <dbReference type="EMBL" id="SPJ71337.1"/>
    </source>
</evidence>
<dbReference type="EMBL" id="ONZP01000037">
    <property type="protein sequence ID" value="SPJ71337.1"/>
    <property type="molecule type" value="Genomic_DNA"/>
</dbReference>
<accession>A0AAE8LZA6</accession>
<comment type="caution">
    <text evidence="1">The sequence shown here is derived from an EMBL/GenBank/DDBJ whole genome shotgun (WGS) entry which is preliminary data.</text>
</comment>
<name>A0AAE8LZA6_9HYPO</name>
<sequence>MKKIVTGIFKTKLFTKLQANKKESTPKDLTTLWSVCHVLRGLSFQLGYSKDSESLLMRLFLEELWKSFAQITDGFNAEMGRALEHFRNIQSQDLEDIARISCLCSARALSSRLGPHDPVVLGAWTDYYQHHDRSKLRKDVFLDHYKRAYEETKAKHQTTKDKVDAEKALLFLINYNYVAHYICHNRPLAYQLSSELWEHTGAVLSKRDPPVAWSVEVQGMAEAAKIQGLLCYIKHENKLKSREDLKTNKIHKYNLVSRQSRRRYRREVLQDRQKNLMVGYLPPYDPEAQAEFHLQEVVYKLISSPNLDFQLLATELHDLLATLSNTRTQAMENLKVAAWKLRTSNDEDCQLLAAGLYDQLASLICACSQDVTSVLQSVKSLFKKANGSPLTEIELSNLKAFLEKEAETRRRKGRDCRDEAKDLRRLVVAFDECVDFEWACPY</sequence>
<keyword evidence="2" id="KW-1185">Reference proteome</keyword>
<reference evidence="1" key="1">
    <citation type="submission" date="2018-03" db="EMBL/GenBank/DDBJ databases">
        <authorList>
            <person name="Guldener U."/>
        </authorList>
    </citation>
    <scope>NUCLEOTIDE SEQUENCE</scope>
</reference>
<protein>
    <submittedName>
        <fullName evidence="1">Uncharacterized protein</fullName>
    </submittedName>
</protein>
<organism evidence="1 2">
    <name type="scientific">Fusarium torulosum</name>
    <dbReference type="NCBI Taxonomy" id="33205"/>
    <lineage>
        <taxon>Eukaryota</taxon>
        <taxon>Fungi</taxon>
        <taxon>Dikarya</taxon>
        <taxon>Ascomycota</taxon>
        <taxon>Pezizomycotina</taxon>
        <taxon>Sordariomycetes</taxon>
        <taxon>Hypocreomycetidae</taxon>
        <taxon>Hypocreales</taxon>
        <taxon>Nectriaceae</taxon>
        <taxon>Fusarium</taxon>
    </lineage>
</organism>
<gene>
    <name evidence="1" type="ORF">FTOL_01065</name>
</gene>